<dbReference type="EMBL" id="JAVREZ010000001">
    <property type="protein sequence ID" value="MDT0479365.1"/>
    <property type="molecule type" value="Genomic_DNA"/>
</dbReference>
<dbReference type="InterPro" id="IPR008990">
    <property type="entry name" value="Elect_transpt_acc-like_dom_sf"/>
</dbReference>
<dbReference type="InterPro" id="IPR023808">
    <property type="entry name" value="Nitrile_Hydratase_acc_put"/>
</dbReference>
<proteinExistence type="predicted"/>
<dbReference type="Gene3D" id="1.10.472.20">
    <property type="entry name" value="Nitrile hydratase, beta subunit"/>
    <property type="match status" value="1"/>
</dbReference>
<protein>
    <submittedName>
        <fullName evidence="2">Nitrile hydratase accessory protein</fullName>
    </submittedName>
</protein>
<reference evidence="3" key="1">
    <citation type="submission" date="2023-07" db="EMBL/GenBank/DDBJ databases">
        <title>30 novel species of actinomycetes from the DSMZ collection.</title>
        <authorList>
            <person name="Nouioui I."/>
        </authorList>
    </citation>
    <scope>NUCLEOTIDE SEQUENCE [LARGE SCALE GENOMIC DNA]</scope>
    <source>
        <strain evidence="3">DSM 41640</strain>
    </source>
</reference>
<dbReference type="Proteomes" id="UP001183824">
    <property type="component" value="Unassembled WGS sequence"/>
</dbReference>
<dbReference type="SUPFAM" id="SSF50090">
    <property type="entry name" value="Electron transport accessory proteins"/>
    <property type="match status" value="1"/>
</dbReference>
<organism evidence="2 3">
    <name type="scientific">Streptomyces doebereineriae</name>
    <dbReference type="NCBI Taxonomy" id="3075528"/>
    <lineage>
        <taxon>Bacteria</taxon>
        <taxon>Bacillati</taxon>
        <taxon>Actinomycetota</taxon>
        <taxon>Actinomycetes</taxon>
        <taxon>Kitasatosporales</taxon>
        <taxon>Streptomycetaceae</taxon>
        <taxon>Streptomyces</taxon>
    </lineage>
</organism>
<evidence type="ECO:0000313" key="3">
    <source>
        <dbReference type="Proteomes" id="UP001183824"/>
    </source>
</evidence>
<dbReference type="RefSeq" id="WP_311712738.1">
    <property type="nucleotide sequence ID" value="NZ_JAVREZ010000001.1"/>
</dbReference>
<dbReference type="InterPro" id="IPR042262">
    <property type="entry name" value="CN_hydtase_beta_C"/>
</dbReference>
<evidence type="ECO:0000259" key="1">
    <source>
        <dbReference type="Pfam" id="PF21006"/>
    </source>
</evidence>
<accession>A0ABU2V244</accession>
<dbReference type="Pfam" id="PF21006">
    <property type="entry name" value="NHase_beta_N"/>
    <property type="match status" value="1"/>
</dbReference>
<comment type="caution">
    <text evidence="2">The sequence shown here is derived from an EMBL/GenBank/DDBJ whole genome shotgun (WGS) entry which is preliminary data.</text>
</comment>
<sequence>MEATATTTPTPPLHDTCVTDMNAPTFDADWQRRAFGVAVALSEFGHYPWDAFQQRLIAAIGAWEATSATEQGSWQYYEHWLAALEGVLVDHDLVADDEMRALLGA</sequence>
<gene>
    <name evidence="2" type="ORF">RNB18_04045</name>
</gene>
<feature type="domain" description="Nitrile hydratase beta subunit-like N-terminal" evidence="1">
    <location>
        <begin position="21"/>
        <end position="101"/>
    </location>
</feature>
<dbReference type="InterPro" id="IPR049054">
    <property type="entry name" value="CN_hydtase_beta-like_N"/>
</dbReference>
<keyword evidence="3" id="KW-1185">Reference proteome</keyword>
<evidence type="ECO:0000313" key="2">
    <source>
        <dbReference type="EMBL" id="MDT0479365.1"/>
    </source>
</evidence>
<dbReference type="NCBIfam" id="TIGR03889">
    <property type="entry name" value="nitrile_acc"/>
    <property type="match status" value="1"/>
</dbReference>
<name>A0ABU2V244_9ACTN</name>